<dbReference type="PANTHER" id="PTHR28029:SF1">
    <property type="entry name" value="PROTEIN ILM1"/>
    <property type="match status" value="1"/>
</dbReference>
<feature type="transmembrane region" description="Helical" evidence="1">
    <location>
        <begin position="129"/>
        <end position="147"/>
    </location>
</feature>
<gene>
    <name evidence="2" type="ORF">Q9L58_007682</name>
</gene>
<evidence type="ECO:0000256" key="1">
    <source>
        <dbReference type="SAM" id="Phobius"/>
    </source>
</evidence>
<name>A0ABR3GBU1_9PEZI</name>
<comment type="caution">
    <text evidence="2">The sequence shown here is derived from an EMBL/GenBank/DDBJ whole genome shotgun (WGS) entry which is preliminary data.</text>
</comment>
<feature type="transmembrane region" description="Helical" evidence="1">
    <location>
        <begin position="93"/>
        <end position="109"/>
    </location>
</feature>
<sequence length="178" mass="20524">MALLSAYNLIRILLTAHLLFGILLIYTPKILTEQNIIFLLGEAVGLPHPKSSFHLNPLATSILGIMFIFSGISDLVVVSSYEEVSRGYWDAQAPFRMAFFFFLTAYTYVLRPGRGNTDISINPLKNSLVFTWAFVEVIMWFWIYNQLKEERRGAQHRIETRRRMQAQLNGEDVDDFGR</sequence>
<keyword evidence="1" id="KW-0812">Transmembrane</keyword>
<dbReference type="EMBL" id="JBBBZM010000126">
    <property type="protein sequence ID" value="KAL0633429.1"/>
    <property type="molecule type" value="Genomic_DNA"/>
</dbReference>
<evidence type="ECO:0008006" key="4">
    <source>
        <dbReference type="Google" id="ProtNLM"/>
    </source>
</evidence>
<keyword evidence="1" id="KW-0472">Membrane</keyword>
<reference evidence="2 3" key="1">
    <citation type="submission" date="2024-02" db="EMBL/GenBank/DDBJ databases">
        <title>Discinaceae phylogenomics.</title>
        <authorList>
            <person name="Dirks A.C."/>
            <person name="James T.Y."/>
        </authorList>
    </citation>
    <scope>NUCLEOTIDE SEQUENCE [LARGE SCALE GENOMIC DNA]</scope>
    <source>
        <strain evidence="2 3">ACD0624</strain>
    </source>
</reference>
<dbReference type="PANTHER" id="PTHR28029">
    <property type="entry name" value="PROTEIN ILM1"/>
    <property type="match status" value="1"/>
</dbReference>
<proteinExistence type="predicted"/>
<protein>
    <recommendedName>
        <fullName evidence="4">Increased loss of mitochondrial DNA protein 1</fullName>
    </recommendedName>
</protein>
<evidence type="ECO:0000313" key="3">
    <source>
        <dbReference type="Proteomes" id="UP001447188"/>
    </source>
</evidence>
<evidence type="ECO:0000313" key="2">
    <source>
        <dbReference type="EMBL" id="KAL0633429.1"/>
    </source>
</evidence>
<organism evidence="2 3">
    <name type="scientific">Discina gigas</name>
    <dbReference type="NCBI Taxonomy" id="1032678"/>
    <lineage>
        <taxon>Eukaryota</taxon>
        <taxon>Fungi</taxon>
        <taxon>Dikarya</taxon>
        <taxon>Ascomycota</taxon>
        <taxon>Pezizomycotina</taxon>
        <taxon>Pezizomycetes</taxon>
        <taxon>Pezizales</taxon>
        <taxon>Discinaceae</taxon>
        <taxon>Discina</taxon>
    </lineage>
</organism>
<dbReference type="Proteomes" id="UP001447188">
    <property type="component" value="Unassembled WGS sequence"/>
</dbReference>
<accession>A0ABR3GBU1</accession>
<dbReference type="Pfam" id="PF10311">
    <property type="entry name" value="Ilm1"/>
    <property type="match status" value="1"/>
</dbReference>
<feature type="transmembrane region" description="Helical" evidence="1">
    <location>
        <begin position="12"/>
        <end position="31"/>
    </location>
</feature>
<feature type="transmembrane region" description="Helical" evidence="1">
    <location>
        <begin position="58"/>
        <end position="81"/>
    </location>
</feature>
<keyword evidence="3" id="KW-1185">Reference proteome</keyword>
<keyword evidence="1" id="KW-1133">Transmembrane helix</keyword>
<dbReference type="InterPro" id="IPR018815">
    <property type="entry name" value="Incr_loss_mito_DNA_1"/>
</dbReference>